<dbReference type="Pfam" id="PF01182">
    <property type="entry name" value="Glucosamine_iso"/>
    <property type="match status" value="1"/>
</dbReference>
<evidence type="ECO:0000256" key="4">
    <source>
        <dbReference type="HAMAP-Rule" id="MF_01241"/>
    </source>
</evidence>
<dbReference type="UniPathway" id="UPA00629">
    <property type="reaction ID" value="UER00684"/>
</dbReference>
<evidence type="ECO:0000313" key="7">
    <source>
        <dbReference type="Proteomes" id="UP000244180"/>
    </source>
</evidence>
<feature type="active site" description="Proton acceptor; for ring-opening step" evidence="4">
    <location>
        <position position="149"/>
    </location>
</feature>
<dbReference type="InterPro" id="IPR004547">
    <property type="entry name" value="Glucosamine6P_isomerase"/>
</dbReference>
<dbReference type="CDD" id="cd01399">
    <property type="entry name" value="GlcN6P_deaminase"/>
    <property type="match status" value="1"/>
</dbReference>
<comment type="pathway">
    <text evidence="4">Amino-sugar metabolism; N-acetylneuraminate degradation; D-fructose 6-phosphate from N-acetylneuraminate: step 5/5.</text>
</comment>
<comment type="caution">
    <text evidence="6">The sequence shown here is derived from an EMBL/GenBank/DDBJ whole genome shotgun (WGS) entry which is preliminary data.</text>
</comment>
<dbReference type="InterPro" id="IPR018321">
    <property type="entry name" value="Glucosamine6P_isomerase_CS"/>
</dbReference>
<evidence type="ECO:0000313" key="6">
    <source>
        <dbReference type="EMBL" id="PTQ53800.1"/>
    </source>
</evidence>
<dbReference type="AlphaFoldDB" id="A0A2T5GC88"/>
<evidence type="ECO:0000256" key="3">
    <source>
        <dbReference type="ARBA" id="ARBA00023277"/>
    </source>
</evidence>
<feature type="domain" description="Glucosamine/galactosamine-6-phosphate isomerase" evidence="5">
    <location>
        <begin position="21"/>
        <end position="237"/>
    </location>
</feature>
<evidence type="ECO:0000256" key="2">
    <source>
        <dbReference type="ARBA" id="ARBA00022801"/>
    </source>
</evidence>
<protein>
    <recommendedName>
        <fullName evidence="4">Glucosamine-6-phosphate deaminase</fullName>
        <ecNumber evidence="4">3.5.99.6</ecNumber>
    </recommendedName>
    <alternativeName>
        <fullName evidence="4">GlcN6P deaminase</fullName>
        <shortName evidence="4">GNPDA</shortName>
    </alternativeName>
    <alternativeName>
        <fullName evidence="4">Glucosamine-6-phosphate isomerase</fullName>
    </alternativeName>
</protein>
<evidence type="ECO:0000256" key="1">
    <source>
        <dbReference type="ARBA" id="ARBA00000644"/>
    </source>
</evidence>
<evidence type="ECO:0000259" key="5">
    <source>
        <dbReference type="Pfam" id="PF01182"/>
    </source>
</evidence>
<dbReference type="GO" id="GO:0019262">
    <property type="term" value="P:N-acetylneuraminate catabolic process"/>
    <property type="evidence" value="ECO:0007669"/>
    <property type="project" value="UniProtKB-UniRule"/>
</dbReference>
<organism evidence="6 7">
    <name type="scientific">Hydrogenibacillus schlegelii</name>
    <name type="common">Bacillus schlegelii</name>
    <dbReference type="NCBI Taxonomy" id="1484"/>
    <lineage>
        <taxon>Bacteria</taxon>
        <taxon>Bacillati</taxon>
        <taxon>Bacillota</taxon>
        <taxon>Bacilli</taxon>
        <taxon>Bacillales</taxon>
        <taxon>Bacillales Family X. Incertae Sedis</taxon>
        <taxon>Hydrogenibacillus</taxon>
    </lineage>
</organism>
<dbReference type="HAMAP" id="MF_01241">
    <property type="entry name" value="GlcN6P_deamin"/>
    <property type="match status" value="1"/>
</dbReference>
<comment type="caution">
    <text evidence="4">Lacks conserved residue(s) required for the propagation of feature annotation.</text>
</comment>
<dbReference type="GO" id="GO:0005737">
    <property type="term" value="C:cytoplasm"/>
    <property type="evidence" value="ECO:0007669"/>
    <property type="project" value="TreeGrafter"/>
</dbReference>
<comment type="catalytic activity">
    <reaction evidence="1 4">
        <text>alpha-D-glucosamine 6-phosphate + H2O = beta-D-fructose 6-phosphate + NH4(+)</text>
        <dbReference type="Rhea" id="RHEA:12172"/>
        <dbReference type="ChEBI" id="CHEBI:15377"/>
        <dbReference type="ChEBI" id="CHEBI:28938"/>
        <dbReference type="ChEBI" id="CHEBI:57634"/>
        <dbReference type="ChEBI" id="CHEBI:75989"/>
        <dbReference type="EC" id="3.5.99.6"/>
    </reaction>
</comment>
<dbReference type="EC" id="3.5.99.6" evidence="4"/>
<dbReference type="SUPFAM" id="SSF100950">
    <property type="entry name" value="NagB/RpiA/CoA transferase-like"/>
    <property type="match status" value="1"/>
</dbReference>
<gene>
    <name evidence="4" type="primary">nagB</name>
    <name evidence="6" type="ORF">HSCHL_1428</name>
</gene>
<dbReference type="GO" id="GO:0005975">
    <property type="term" value="P:carbohydrate metabolic process"/>
    <property type="evidence" value="ECO:0007669"/>
    <property type="project" value="InterPro"/>
</dbReference>
<reference evidence="6 7" key="1">
    <citation type="submission" date="2017-08" db="EMBL/GenBank/DDBJ databases">
        <title>Burning lignite coal seam in the remote Altai Mountains harbors a hydrogen-driven thermophilic microbial community.</title>
        <authorList>
            <person name="Kadnikov V.V."/>
            <person name="Mardanov A.V."/>
            <person name="Ivasenko D."/>
            <person name="Beletsky A.V."/>
            <person name="Karnachuk O.V."/>
            <person name="Ravin N.V."/>
        </authorList>
    </citation>
    <scope>NUCLEOTIDE SEQUENCE [LARGE SCALE GENOMIC DNA]</scope>
    <source>
        <strain evidence="6">AL33</strain>
    </source>
</reference>
<dbReference type="GO" id="GO:0006046">
    <property type="term" value="P:N-acetylglucosamine catabolic process"/>
    <property type="evidence" value="ECO:0007669"/>
    <property type="project" value="UniProtKB-UniRule"/>
</dbReference>
<dbReference type="PROSITE" id="PS01161">
    <property type="entry name" value="GLC_GALNAC_ISOMERASE"/>
    <property type="match status" value="1"/>
</dbReference>
<accession>A0A2T5GC88</accession>
<dbReference type="PANTHER" id="PTHR11280">
    <property type="entry name" value="GLUCOSAMINE-6-PHOSPHATE ISOMERASE"/>
    <property type="match status" value="1"/>
</dbReference>
<name>A0A2T5GC88_HYDSH</name>
<feature type="active site" description="Proton acceptor; for enolization step" evidence="4">
    <location>
        <position position="78"/>
    </location>
</feature>
<dbReference type="GO" id="GO:0042802">
    <property type="term" value="F:identical protein binding"/>
    <property type="evidence" value="ECO:0007669"/>
    <property type="project" value="TreeGrafter"/>
</dbReference>
<feature type="active site" description="For ring-opening step" evidence="4">
    <location>
        <position position="147"/>
    </location>
</feature>
<comment type="function">
    <text evidence="4">Catalyzes the reversible isomerization-deamination of glucosamine 6-phosphate (GlcN6P) to form fructose 6-phosphate (Fru6P) and ammonium ion.</text>
</comment>
<dbReference type="InterPro" id="IPR006148">
    <property type="entry name" value="Glc/Gal-6P_isomerase"/>
</dbReference>
<dbReference type="InterPro" id="IPR037171">
    <property type="entry name" value="NagB/RpiA_transferase-like"/>
</dbReference>
<feature type="active site" description="For ring-opening step" evidence="4">
    <location>
        <position position="154"/>
    </location>
</feature>
<dbReference type="GO" id="GO:0004342">
    <property type="term" value="F:glucosamine-6-phosphate deaminase activity"/>
    <property type="evidence" value="ECO:0007669"/>
    <property type="project" value="UniProtKB-UniRule"/>
</dbReference>
<dbReference type="Gene3D" id="3.40.50.1360">
    <property type="match status" value="1"/>
</dbReference>
<dbReference type="GO" id="GO:0006043">
    <property type="term" value="P:glucosamine catabolic process"/>
    <property type="evidence" value="ECO:0007669"/>
    <property type="project" value="TreeGrafter"/>
</dbReference>
<keyword evidence="2 4" id="KW-0378">Hydrolase</keyword>
<keyword evidence="3 4" id="KW-0119">Carbohydrate metabolism</keyword>
<comment type="similarity">
    <text evidence="4">Belongs to the glucosamine/galactosamine-6-phosphate isomerase family. NagB subfamily.</text>
</comment>
<proteinExistence type="inferred from homology"/>
<dbReference type="Proteomes" id="UP000244180">
    <property type="component" value="Unassembled WGS sequence"/>
</dbReference>
<sequence>MLKLGPGEENAMEWIVVRDYDAMSEEAARRIIERMKAQPDLVLGLATGSTPVGTYRRLVDAFRRGEISFARVRTVNLDEYVGLAPDHPQSYARFMREQLFDHVDLPADAWDIPRGTAADLEAECARYEAHIRELGGIDLQLLGIGTNGHIGFNEPGTPFESRTHVVALTASTREANARFFERPEDVPTHAVTMGLETILEAREILLLASGPSKREAIRRLYHEGPSPDLPASALKHHPRVTVIVDEAAAADIR</sequence>
<dbReference type="NCBIfam" id="TIGR00502">
    <property type="entry name" value="nagB"/>
    <property type="match status" value="1"/>
</dbReference>
<dbReference type="PANTHER" id="PTHR11280:SF5">
    <property type="entry name" value="GLUCOSAMINE-6-PHOSPHATE ISOMERASE"/>
    <property type="match status" value="1"/>
</dbReference>
<dbReference type="EMBL" id="PEBV01000010">
    <property type="protein sequence ID" value="PTQ53800.1"/>
    <property type="molecule type" value="Genomic_DNA"/>
</dbReference>
<dbReference type="FunFam" id="3.40.50.1360:FF:000003">
    <property type="entry name" value="Glucosamine-6-phosphate deaminase"/>
    <property type="match status" value="1"/>
</dbReference>